<gene>
    <name evidence="1" type="ORF">EJ05DRAFT_335720</name>
</gene>
<organism evidence="1 2">
    <name type="scientific">Pseudovirgaria hyperparasitica</name>
    <dbReference type="NCBI Taxonomy" id="470096"/>
    <lineage>
        <taxon>Eukaryota</taxon>
        <taxon>Fungi</taxon>
        <taxon>Dikarya</taxon>
        <taxon>Ascomycota</taxon>
        <taxon>Pezizomycotina</taxon>
        <taxon>Dothideomycetes</taxon>
        <taxon>Dothideomycetes incertae sedis</taxon>
        <taxon>Acrospermales</taxon>
        <taxon>Acrospermaceae</taxon>
        <taxon>Pseudovirgaria</taxon>
    </lineage>
</organism>
<evidence type="ECO:0000313" key="2">
    <source>
        <dbReference type="Proteomes" id="UP000799437"/>
    </source>
</evidence>
<dbReference type="RefSeq" id="XP_033601623.1">
    <property type="nucleotide sequence ID" value="XM_033740880.1"/>
</dbReference>
<proteinExistence type="predicted"/>
<protein>
    <submittedName>
        <fullName evidence="1">Uncharacterized protein</fullName>
    </submittedName>
</protein>
<dbReference type="AlphaFoldDB" id="A0A6A6W8J4"/>
<dbReference type="Proteomes" id="UP000799437">
    <property type="component" value="Unassembled WGS sequence"/>
</dbReference>
<dbReference type="EMBL" id="ML996570">
    <property type="protein sequence ID" value="KAF2759172.1"/>
    <property type="molecule type" value="Genomic_DNA"/>
</dbReference>
<sequence length="137" mass="15422">MILLGDLGVRALYIIYPSHISSSTSSLLPPLNYPDRHPKNHKNTFETRPMPCSLLPPSTELSTSSRPVSPKRLQTHSLCLTLIHAVFIYAFYPFISSISHLTEGVGEGEVERPWWRDMTHVVLCYVILCLGERSACI</sequence>
<evidence type="ECO:0000313" key="1">
    <source>
        <dbReference type="EMBL" id="KAF2759172.1"/>
    </source>
</evidence>
<dbReference type="GeneID" id="54481934"/>
<accession>A0A6A6W8J4</accession>
<reference evidence="1" key="1">
    <citation type="journal article" date="2020" name="Stud. Mycol.">
        <title>101 Dothideomycetes genomes: a test case for predicting lifestyles and emergence of pathogens.</title>
        <authorList>
            <person name="Haridas S."/>
            <person name="Albert R."/>
            <person name="Binder M."/>
            <person name="Bloem J."/>
            <person name="Labutti K."/>
            <person name="Salamov A."/>
            <person name="Andreopoulos B."/>
            <person name="Baker S."/>
            <person name="Barry K."/>
            <person name="Bills G."/>
            <person name="Bluhm B."/>
            <person name="Cannon C."/>
            <person name="Castanera R."/>
            <person name="Culley D."/>
            <person name="Daum C."/>
            <person name="Ezra D."/>
            <person name="Gonzalez J."/>
            <person name="Henrissat B."/>
            <person name="Kuo A."/>
            <person name="Liang C."/>
            <person name="Lipzen A."/>
            <person name="Lutzoni F."/>
            <person name="Magnuson J."/>
            <person name="Mondo S."/>
            <person name="Nolan M."/>
            <person name="Ohm R."/>
            <person name="Pangilinan J."/>
            <person name="Park H.-J."/>
            <person name="Ramirez L."/>
            <person name="Alfaro M."/>
            <person name="Sun H."/>
            <person name="Tritt A."/>
            <person name="Yoshinaga Y."/>
            <person name="Zwiers L.-H."/>
            <person name="Turgeon B."/>
            <person name="Goodwin S."/>
            <person name="Spatafora J."/>
            <person name="Crous P."/>
            <person name="Grigoriev I."/>
        </authorList>
    </citation>
    <scope>NUCLEOTIDE SEQUENCE</scope>
    <source>
        <strain evidence="1">CBS 121739</strain>
    </source>
</reference>
<name>A0A6A6W8J4_9PEZI</name>
<keyword evidence="2" id="KW-1185">Reference proteome</keyword>